<dbReference type="PANTHER" id="PTHR34997:SF1">
    <property type="entry name" value="PEPTIDOGLYCAN-BINDING LYSIN DOMAIN"/>
    <property type="match status" value="1"/>
</dbReference>
<dbReference type="CDD" id="cd00118">
    <property type="entry name" value="LysM"/>
    <property type="match status" value="1"/>
</dbReference>
<reference evidence="5 6" key="1">
    <citation type="submission" date="2017-09" db="EMBL/GenBank/DDBJ databases">
        <title>WGS assembly of Aquilegia coerulea Goldsmith.</title>
        <authorList>
            <person name="Hodges S."/>
            <person name="Kramer E."/>
            <person name="Nordborg M."/>
            <person name="Tomkins J."/>
            <person name="Borevitz J."/>
            <person name="Derieg N."/>
            <person name="Yan J."/>
            <person name="Mihaltcheva S."/>
            <person name="Hayes R.D."/>
            <person name="Rokhsar D."/>
        </authorList>
    </citation>
    <scope>NUCLEOTIDE SEQUENCE [LARGE SCALE GENOMIC DNA]</scope>
    <source>
        <strain evidence="6">cv. Goldsmith</strain>
    </source>
</reference>
<name>A0A2G5CSX3_AQUCA</name>
<evidence type="ECO:0000256" key="1">
    <source>
        <dbReference type="ARBA" id="ARBA00022669"/>
    </source>
</evidence>
<evidence type="ECO:0000256" key="2">
    <source>
        <dbReference type="ARBA" id="ARBA00023026"/>
    </source>
</evidence>
<gene>
    <name evidence="5" type="ORF">AQUCO_03800180v1</name>
</gene>
<feature type="chain" id="PRO_5013639975" description="LysM domain-containing protein" evidence="3">
    <location>
        <begin position="31"/>
        <end position="97"/>
    </location>
</feature>
<dbReference type="InterPro" id="IPR018392">
    <property type="entry name" value="LysM"/>
</dbReference>
<dbReference type="OrthoDB" id="1921017at2759"/>
<evidence type="ECO:0000313" key="6">
    <source>
        <dbReference type="Proteomes" id="UP000230069"/>
    </source>
</evidence>
<dbReference type="InParanoid" id="A0A2G5CSX3"/>
<sequence length="97" mass="10465">MAIKMNNKSSMVVNIVLTLSLLLIISMTEGRLLGVNIFGQPKTVYCSKVLGVQNGDTCFDIAQSLNLTAKVFNSINPGINCTDLFIGQWICISGVVI</sequence>
<keyword evidence="3" id="KW-0732">Signal</keyword>
<dbReference type="Pfam" id="PF01476">
    <property type="entry name" value="LysM"/>
    <property type="match status" value="1"/>
</dbReference>
<keyword evidence="1" id="KW-0147">Chitin-binding</keyword>
<dbReference type="EMBL" id="KZ305055">
    <property type="protein sequence ID" value="PIA34386.1"/>
    <property type="molecule type" value="Genomic_DNA"/>
</dbReference>
<dbReference type="STRING" id="218851.A0A2G5CSX3"/>
<feature type="domain" description="LysM" evidence="4">
    <location>
        <begin position="48"/>
        <end position="92"/>
    </location>
</feature>
<dbReference type="PROSITE" id="PS51782">
    <property type="entry name" value="LYSM"/>
    <property type="match status" value="1"/>
</dbReference>
<dbReference type="Gene3D" id="3.10.350.10">
    <property type="entry name" value="LysM domain"/>
    <property type="match status" value="1"/>
</dbReference>
<keyword evidence="6" id="KW-1185">Reference proteome</keyword>
<dbReference type="SMART" id="SM00257">
    <property type="entry name" value="LysM"/>
    <property type="match status" value="1"/>
</dbReference>
<keyword evidence="2" id="KW-0843">Virulence</keyword>
<evidence type="ECO:0000313" key="5">
    <source>
        <dbReference type="EMBL" id="PIA34386.1"/>
    </source>
</evidence>
<organism evidence="5 6">
    <name type="scientific">Aquilegia coerulea</name>
    <name type="common">Rocky mountain columbine</name>
    <dbReference type="NCBI Taxonomy" id="218851"/>
    <lineage>
        <taxon>Eukaryota</taxon>
        <taxon>Viridiplantae</taxon>
        <taxon>Streptophyta</taxon>
        <taxon>Embryophyta</taxon>
        <taxon>Tracheophyta</taxon>
        <taxon>Spermatophyta</taxon>
        <taxon>Magnoliopsida</taxon>
        <taxon>Ranunculales</taxon>
        <taxon>Ranunculaceae</taxon>
        <taxon>Thalictroideae</taxon>
        <taxon>Aquilegia</taxon>
    </lineage>
</organism>
<accession>A0A2G5CSX3</accession>
<dbReference type="InterPro" id="IPR052210">
    <property type="entry name" value="LysM1-like"/>
</dbReference>
<proteinExistence type="predicted"/>
<dbReference type="InterPro" id="IPR036779">
    <property type="entry name" value="LysM_dom_sf"/>
</dbReference>
<dbReference type="PANTHER" id="PTHR34997">
    <property type="entry name" value="AM15"/>
    <property type="match status" value="1"/>
</dbReference>
<protein>
    <recommendedName>
        <fullName evidence="4">LysM domain-containing protein</fullName>
    </recommendedName>
</protein>
<feature type="signal peptide" evidence="3">
    <location>
        <begin position="1"/>
        <end position="30"/>
    </location>
</feature>
<dbReference type="SUPFAM" id="SSF54106">
    <property type="entry name" value="LysM domain"/>
    <property type="match status" value="1"/>
</dbReference>
<dbReference type="GO" id="GO:0008061">
    <property type="term" value="F:chitin binding"/>
    <property type="evidence" value="ECO:0007669"/>
    <property type="project" value="UniProtKB-KW"/>
</dbReference>
<dbReference type="Proteomes" id="UP000230069">
    <property type="component" value="Unassembled WGS sequence"/>
</dbReference>
<evidence type="ECO:0000256" key="3">
    <source>
        <dbReference type="SAM" id="SignalP"/>
    </source>
</evidence>
<evidence type="ECO:0000259" key="4">
    <source>
        <dbReference type="PROSITE" id="PS51782"/>
    </source>
</evidence>
<dbReference type="AlphaFoldDB" id="A0A2G5CSX3"/>